<dbReference type="GO" id="GO:0005524">
    <property type="term" value="F:ATP binding"/>
    <property type="evidence" value="ECO:0007669"/>
    <property type="project" value="UniProtKB-KW"/>
</dbReference>
<dbReference type="GO" id="GO:0004413">
    <property type="term" value="F:homoserine kinase activity"/>
    <property type="evidence" value="ECO:0007669"/>
    <property type="project" value="UniProtKB-EC"/>
</dbReference>
<evidence type="ECO:0000256" key="6">
    <source>
        <dbReference type="ARBA" id="ARBA00022840"/>
    </source>
</evidence>
<dbReference type="NCBIfam" id="TIGR00191">
    <property type="entry name" value="thrB"/>
    <property type="match status" value="1"/>
</dbReference>
<dbReference type="InterPro" id="IPR000870">
    <property type="entry name" value="Homoserine_kinase"/>
</dbReference>
<keyword evidence="1" id="KW-0028">Amino-acid biosynthesis</keyword>
<dbReference type="PRINTS" id="PR00958">
    <property type="entry name" value="HOMSERKINASE"/>
</dbReference>
<dbReference type="EMBL" id="UOEE01000099">
    <property type="protein sequence ID" value="VAV89974.1"/>
    <property type="molecule type" value="Genomic_DNA"/>
</dbReference>
<dbReference type="Gene3D" id="3.30.70.890">
    <property type="entry name" value="GHMP kinase, C-terminal domain"/>
    <property type="match status" value="1"/>
</dbReference>
<keyword evidence="5 9" id="KW-0418">Kinase</keyword>
<keyword evidence="2 9" id="KW-0808">Transferase</keyword>
<gene>
    <name evidence="9" type="ORF">MNBD_ALPHA06-2084</name>
</gene>
<proteinExistence type="inferred from homology"/>
<keyword evidence="4" id="KW-0547">Nucleotide-binding</keyword>
<evidence type="ECO:0000256" key="2">
    <source>
        <dbReference type="ARBA" id="ARBA00022679"/>
    </source>
</evidence>
<dbReference type="NCBIfam" id="NF002288">
    <property type="entry name" value="PRK01212.1-4"/>
    <property type="match status" value="1"/>
</dbReference>
<evidence type="ECO:0000259" key="8">
    <source>
        <dbReference type="Pfam" id="PF08544"/>
    </source>
</evidence>
<evidence type="ECO:0000256" key="5">
    <source>
        <dbReference type="ARBA" id="ARBA00022777"/>
    </source>
</evidence>
<dbReference type="InterPro" id="IPR036554">
    <property type="entry name" value="GHMP_kinase_C_sf"/>
</dbReference>
<reference evidence="9" key="1">
    <citation type="submission" date="2018-06" db="EMBL/GenBank/DDBJ databases">
        <authorList>
            <person name="Zhirakovskaya E."/>
        </authorList>
    </citation>
    <scope>NUCLEOTIDE SEQUENCE</scope>
</reference>
<keyword evidence="6" id="KW-0067">ATP-binding</keyword>
<dbReference type="PANTHER" id="PTHR20861:SF1">
    <property type="entry name" value="HOMOSERINE KINASE"/>
    <property type="match status" value="1"/>
</dbReference>
<evidence type="ECO:0000256" key="1">
    <source>
        <dbReference type="ARBA" id="ARBA00022605"/>
    </source>
</evidence>
<evidence type="ECO:0000256" key="4">
    <source>
        <dbReference type="ARBA" id="ARBA00022741"/>
    </source>
</evidence>
<dbReference type="Pfam" id="PF00288">
    <property type="entry name" value="GHMP_kinases_N"/>
    <property type="match status" value="1"/>
</dbReference>
<dbReference type="Gene3D" id="3.30.230.10">
    <property type="match status" value="1"/>
</dbReference>
<dbReference type="PIRSF" id="PIRSF000676">
    <property type="entry name" value="Homoser_kin"/>
    <property type="match status" value="1"/>
</dbReference>
<dbReference type="InterPro" id="IPR006204">
    <property type="entry name" value="GHMP_kinase_N_dom"/>
</dbReference>
<dbReference type="EC" id="2.7.1.39" evidence="9"/>
<dbReference type="PANTHER" id="PTHR20861">
    <property type="entry name" value="HOMOSERINE/4-DIPHOSPHOCYTIDYL-2-C-METHYL-D-ERYTHRITOL KINASE"/>
    <property type="match status" value="1"/>
</dbReference>
<evidence type="ECO:0000313" key="9">
    <source>
        <dbReference type="EMBL" id="VAV89974.1"/>
    </source>
</evidence>
<dbReference type="InterPro" id="IPR020568">
    <property type="entry name" value="Ribosomal_Su5_D2-typ_SF"/>
</dbReference>
<evidence type="ECO:0000256" key="3">
    <source>
        <dbReference type="ARBA" id="ARBA00022697"/>
    </source>
</evidence>
<keyword evidence="3" id="KW-0791">Threonine biosynthesis</keyword>
<feature type="domain" description="GHMP kinase N-terminal" evidence="7">
    <location>
        <begin position="65"/>
        <end position="152"/>
    </location>
</feature>
<protein>
    <submittedName>
        <fullName evidence="9">Homoserine kinase</fullName>
        <ecNumber evidence="9">2.7.1.39</ecNumber>
    </submittedName>
</protein>
<dbReference type="SUPFAM" id="SSF54211">
    <property type="entry name" value="Ribosomal protein S5 domain 2-like"/>
    <property type="match status" value="1"/>
</dbReference>
<organism evidence="9">
    <name type="scientific">hydrothermal vent metagenome</name>
    <dbReference type="NCBI Taxonomy" id="652676"/>
    <lineage>
        <taxon>unclassified sequences</taxon>
        <taxon>metagenomes</taxon>
        <taxon>ecological metagenomes</taxon>
    </lineage>
</organism>
<dbReference type="GO" id="GO:0009088">
    <property type="term" value="P:threonine biosynthetic process"/>
    <property type="evidence" value="ECO:0007669"/>
    <property type="project" value="UniProtKB-KW"/>
</dbReference>
<dbReference type="HAMAP" id="MF_00384">
    <property type="entry name" value="Homoser_kinase"/>
    <property type="match status" value="1"/>
</dbReference>
<dbReference type="AlphaFoldDB" id="A0A3B0R9N2"/>
<name>A0A3B0R9N2_9ZZZZ</name>
<accession>A0A3B0R9N2</accession>
<feature type="domain" description="GHMP kinase C-terminal" evidence="8">
    <location>
        <begin position="214"/>
        <end position="288"/>
    </location>
</feature>
<dbReference type="InterPro" id="IPR013750">
    <property type="entry name" value="GHMP_kinase_C_dom"/>
</dbReference>
<dbReference type="SUPFAM" id="SSF55060">
    <property type="entry name" value="GHMP Kinase, C-terminal domain"/>
    <property type="match status" value="1"/>
</dbReference>
<evidence type="ECO:0000259" key="7">
    <source>
        <dbReference type="Pfam" id="PF00288"/>
    </source>
</evidence>
<dbReference type="Pfam" id="PF08544">
    <property type="entry name" value="GHMP_kinases_C"/>
    <property type="match status" value="1"/>
</dbReference>
<sequence length="312" mass="32164">MNTPQQATALAPASIANLAVGFDLLGQSFHGCSDRVTVSKIADNTVQLGTVSGLNCQLPTEIKSNTALRGADALLQAAGYPFGVRIDMQKGIPVSAGLGGSAASSVGAVVAVNALLPTPFLQQDLLAFALEGERASSDPPPKDNTAACLLGGLVLALPGSNNRIIRLPAPQKVRSIVFHPNLKINTGASRKTLASSNALTTTIDFAGRIAAFTHACHANDIALLRHVMQDVLIEPQRASSIPPFQAVQQAALQAGAICCSISGSGPSIFAWAEAKDWQRVSDAMQAAFVSTGISANPYDASLDSGPTQVVST</sequence>
<dbReference type="InterPro" id="IPR014721">
    <property type="entry name" value="Ribsml_uS5_D2-typ_fold_subgr"/>
</dbReference>